<keyword evidence="2" id="KW-1003">Cell membrane</keyword>
<evidence type="ECO:0000256" key="4">
    <source>
        <dbReference type="ARBA" id="ARBA00022989"/>
    </source>
</evidence>
<comment type="caution">
    <text evidence="12">The sequence shown here is derived from an EMBL/GenBank/DDBJ whole genome shotgun (WGS) entry which is preliminary data.</text>
</comment>
<dbReference type="PANTHER" id="PTHR33885">
    <property type="entry name" value="PHAGE SHOCK PROTEIN C"/>
    <property type="match status" value="1"/>
</dbReference>
<keyword evidence="5 7" id="KW-0472">Membrane</keyword>
<dbReference type="InterPro" id="IPR054319">
    <property type="entry name" value="PspC-rel_ToastRack"/>
</dbReference>
<dbReference type="InterPro" id="IPR007168">
    <property type="entry name" value="Phageshock_PspC_N"/>
</dbReference>
<dbReference type="InterPro" id="IPR021255">
    <property type="entry name" value="DUF2807"/>
</dbReference>
<evidence type="ECO:0000256" key="7">
    <source>
        <dbReference type="SAM" id="Phobius"/>
    </source>
</evidence>
<dbReference type="Proteomes" id="UP000075615">
    <property type="component" value="Unassembled WGS sequence"/>
</dbReference>
<dbReference type="Pfam" id="PF22571">
    <property type="entry name" value="LiaI-LiaF-TM_PspC"/>
    <property type="match status" value="1"/>
</dbReference>
<evidence type="ECO:0000259" key="11">
    <source>
        <dbReference type="Pfam" id="PF22744"/>
    </source>
</evidence>
<dbReference type="Pfam" id="PF04024">
    <property type="entry name" value="PspC"/>
    <property type="match status" value="2"/>
</dbReference>
<protein>
    <recommendedName>
        <fullName evidence="14">Phage shock protein PspC N-terminal domain-containing protein</fullName>
    </recommendedName>
</protein>
<feature type="transmembrane region" description="Helical" evidence="7">
    <location>
        <begin position="307"/>
        <end position="330"/>
    </location>
</feature>
<feature type="transmembrane region" description="Helical" evidence="7">
    <location>
        <begin position="419"/>
        <end position="439"/>
    </location>
</feature>
<dbReference type="Pfam" id="PF22744">
    <property type="entry name" value="Toast-rack_PspC-Cterm"/>
    <property type="match status" value="1"/>
</dbReference>
<feature type="domain" description="Phage shock protein PspC N-terminal" evidence="8">
    <location>
        <begin position="128"/>
        <end position="189"/>
    </location>
</feature>
<dbReference type="InterPro" id="IPR054321">
    <property type="entry name" value="PspC-rel_TM"/>
</dbReference>
<dbReference type="Gene3D" id="2.160.20.120">
    <property type="match status" value="1"/>
</dbReference>
<dbReference type="OrthoDB" id="5772680at2"/>
<feature type="domain" description="PspC-related transmembrane region" evidence="10">
    <location>
        <begin position="301"/>
        <end position="446"/>
    </location>
</feature>
<feature type="transmembrane region" description="Helical" evidence="7">
    <location>
        <begin position="386"/>
        <end position="407"/>
    </location>
</feature>
<comment type="subcellular location">
    <subcellularLocation>
        <location evidence="1">Cell membrane</location>
        <topology evidence="1">Single-pass membrane protein</topology>
    </subcellularLocation>
</comment>
<evidence type="ECO:0000256" key="1">
    <source>
        <dbReference type="ARBA" id="ARBA00004162"/>
    </source>
</evidence>
<keyword evidence="3 7" id="KW-0812">Transmembrane</keyword>
<evidence type="ECO:0000256" key="6">
    <source>
        <dbReference type="SAM" id="MobiDB-lite"/>
    </source>
</evidence>
<evidence type="ECO:0008006" key="14">
    <source>
        <dbReference type="Google" id="ProtNLM"/>
    </source>
</evidence>
<keyword evidence="13" id="KW-1185">Reference proteome</keyword>
<feature type="domain" description="PspC-related ToastRack" evidence="11">
    <location>
        <begin position="495"/>
        <end position="619"/>
    </location>
</feature>
<gene>
    <name evidence="12" type="ORF">AWN68_06305</name>
</gene>
<evidence type="ECO:0000259" key="9">
    <source>
        <dbReference type="Pfam" id="PF10988"/>
    </source>
</evidence>
<organism evidence="12 13">
    <name type="scientific">Roseivirga echinicomitans</name>
    <dbReference type="NCBI Taxonomy" id="296218"/>
    <lineage>
        <taxon>Bacteria</taxon>
        <taxon>Pseudomonadati</taxon>
        <taxon>Bacteroidota</taxon>
        <taxon>Cytophagia</taxon>
        <taxon>Cytophagales</taxon>
        <taxon>Roseivirgaceae</taxon>
        <taxon>Roseivirga</taxon>
    </lineage>
</organism>
<dbReference type="GO" id="GO:0005886">
    <property type="term" value="C:plasma membrane"/>
    <property type="evidence" value="ECO:0007669"/>
    <property type="project" value="UniProtKB-SubCell"/>
</dbReference>
<feature type="domain" description="Putative auto-transporter adhesin head GIN" evidence="9">
    <location>
        <begin position="639"/>
        <end position="819"/>
    </location>
</feature>
<keyword evidence="4 7" id="KW-1133">Transmembrane helix</keyword>
<accession>A0A150XD33</accession>
<reference evidence="12 13" key="1">
    <citation type="submission" date="2016-01" db="EMBL/GenBank/DDBJ databases">
        <title>Genome sequencing of Roseivirga echinicomitans KMM 6058.</title>
        <authorList>
            <person name="Selvaratnam C."/>
            <person name="Thevarajoo S."/>
            <person name="Goh K.M."/>
            <person name="Ee R."/>
            <person name="Chan K.-G."/>
            <person name="Chong C.S."/>
        </authorList>
    </citation>
    <scope>NUCLEOTIDE SEQUENCE [LARGE SCALE GENOMIC DNA]</scope>
    <source>
        <strain evidence="12 13">KMM 6058</strain>
    </source>
</reference>
<feature type="transmembrane region" description="Helical" evidence="7">
    <location>
        <begin position="155"/>
        <end position="183"/>
    </location>
</feature>
<name>A0A150XD33_9BACT</name>
<feature type="region of interest" description="Disordered" evidence="6">
    <location>
        <begin position="90"/>
        <end position="123"/>
    </location>
</feature>
<evidence type="ECO:0000256" key="3">
    <source>
        <dbReference type="ARBA" id="ARBA00022692"/>
    </source>
</evidence>
<feature type="compositionally biased region" description="Polar residues" evidence="6">
    <location>
        <begin position="113"/>
        <end position="123"/>
    </location>
</feature>
<dbReference type="EMBL" id="LRDB01000023">
    <property type="protein sequence ID" value="KYG76635.1"/>
    <property type="molecule type" value="Genomic_DNA"/>
</dbReference>
<dbReference type="AlphaFoldDB" id="A0A150XD33"/>
<evidence type="ECO:0000256" key="5">
    <source>
        <dbReference type="ARBA" id="ARBA00023136"/>
    </source>
</evidence>
<sequence length="836" mass="95101">MKKNISINIGGIIFHIEEDGYETLKHYLDSINKYFSPYEDSEEIIADIEGRVAEIFLEKLQDGNQVVSAEDVNALIKTMGNISDFEAIEEEDDFEPTPKKEEKKKKVKDDRQSASSGRSTSGYEKTERLYRDLNRKILGGVASGIAHYYNFDPLWMRVGILAVTFGLVFAGPLTALVFIAYFIMWAVTPGSNNLVENKNLKKFYRDPDQKVIGGVSSGLANYLSIDTMIVRIIFLVLLFGFGTGFILYIILWIITPEANSLTDKMQMKGEAVTLSNIDTNYKKSKTTDFEPKGEGTFTKVLLFPFRLIGKIFVGLGRAFAPLMLFLVAVIRIATGAIIATTALSVMISLLVATGVFMGLYNGDWFLWDSDLAYFPLEMFRNTVPEMGLIFLFITSFIPVLYLFIAGITIIAKRRIMSPAVGWSILGIWFIAILGTFATIPNVVRDFRDEGIYRVADDFEIVADTVTLSMNEVRYGHFTRRGYRWDNDSYYSYNDTYTSDFTDLDIRMSDSDQFRVEKRFRARGRSLDDAEKRAQELSYGYKVDGSTITFDSEMTFPERVEFRAQEADITFFIPEGRPFKISEGMRSILQYFRYGYSWRQAYNNTWVFQDGDLVCLTCESEEALTNGSTQSNTQRFDLDDFSSLKLSSSFKVNLVKGDKYEMEVSSKTKFSTPDLRIFNNELSLSRVDFKLDEEETSNMEITITVPELSRIRVSNNVDLNIEDFSTELINIRVFDNGIVNLNSQFDELELFLTDEARVNLSGNINKLEALLQKDARLYGYDANVEIAEIETDNESRVRINVNQDLNVTAEGFSSISYKGKGQLNIRDKGRSATVTKF</sequence>
<evidence type="ECO:0000259" key="8">
    <source>
        <dbReference type="Pfam" id="PF04024"/>
    </source>
</evidence>
<dbReference type="InterPro" id="IPR052027">
    <property type="entry name" value="PspC"/>
</dbReference>
<proteinExistence type="predicted"/>
<evidence type="ECO:0000313" key="13">
    <source>
        <dbReference type="Proteomes" id="UP000075615"/>
    </source>
</evidence>
<dbReference type="Pfam" id="PF10988">
    <property type="entry name" value="DUF2807"/>
    <property type="match status" value="1"/>
</dbReference>
<evidence type="ECO:0000259" key="10">
    <source>
        <dbReference type="Pfam" id="PF22571"/>
    </source>
</evidence>
<evidence type="ECO:0000256" key="2">
    <source>
        <dbReference type="ARBA" id="ARBA00022475"/>
    </source>
</evidence>
<feature type="domain" description="Phage shock protein PspC N-terminal" evidence="8">
    <location>
        <begin position="201"/>
        <end position="258"/>
    </location>
</feature>
<feature type="transmembrane region" description="Helical" evidence="7">
    <location>
        <begin position="232"/>
        <end position="254"/>
    </location>
</feature>
<dbReference type="RefSeq" id="WP_068415979.1">
    <property type="nucleotide sequence ID" value="NZ_LRDB01000023.1"/>
</dbReference>
<dbReference type="PANTHER" id="PTHR33885:SF3">
    <property type="entry name" value="PHAGE SHOCK PROTEIN C"/>
    <property type="match status" value="1"/>
</dbReference>
<evidence type="ECO:0000313" key="12">
    <source>
        <dbReference type="EMBL" id="KYG76635.1"/>
    </source>
</evidence>
<feature type="transmembrane region" description="Helical" evidence="7">
    <location>
        <begin position="337"/>
        <end position="360"/>
    </location>
</feature>
<dbReference type="STRING" id="296218.AWN68_06305"/>